<dbReference type="Pfam" id="PF14846">
    <property type="entry name" value="DUF4485"/>
    <property type="match status" value="1"/>
</dbReference>
<dbReference type="EMBL" id="QKKF02009095">
    <property type="protein sequence ID" value="RZF45455.1"/>
    <property type="molecule type" value="Genomic_DNA"/>
</dbReference>
<keyword evidence="3" id="KW-1185">Reference proteome</keyword>
<evidence type="ECO:0000313" key="3">
    <source>
        <dbReference type="Proteomes" id="UP000291343"/>
    </source>
</evidence>
<dbReference type="SMR" id="A0A482XHF2"/>
<dbReference type="Proteomes" id="UP000291343">
    <property type="component" value="Unassembled WGS sequence"/>
</dbReference>
<gene>
    <name evidence="2" type="ORF">LSTR_LSTR009326</name>
</gene>
<name>A0A482XHF2_LAOST</name>
<reference evidence="2 3" key="1">
    <citation type="journal article" date="2017" name="Gigascience">
        <title>Genome sequence of the small brown planthopper, Laodelphax striatellus.</title>
        <authorList>
            <person name="Zhu J."/>
            <person name="Jiang F."/>
            <person name="Wang X."/>
            <person name="Yang P."/>
            <person name="Bao Y."/>
            <person name="Zhao W."/>
            <person name="Wang W."/>
            <person name="Lu H."/>
            <person name="Wang Q."/>
            <person name="Cui N."/>
            <person name="Li J."/>
            <person name="Chen X."/>
            <person name="Luo L."/>
            <person name="Yu J."/>
            <person name="Kang L."/>
            <person name="Cui F."/>
        </authorList>
    </citation>
    <scope>NUCLEOTIDE SEQUENCE [LARGE SCALE GENOMIC DNA]</scope>
    <source>
        <strain evidence="2">Lst14</strain>
    </source>
</reference>
<evidence type="ECO:0000259" key="1">
    <source>
        <dbReference type="Pfam" id="PF14846"/>
    </source>
</evidence>
<dbReference type="AlphaFoldDB" id="A0A482XHF2"/>
<comment type="caution">
    <text evidence="2">The sequence shown here is derived from an EMBL/GenBank/DDBJ whole genome shotgun (WGS) entry which is preliminary data.</text>
</comment>
<proteinExistence type="predicted"/>
<evidence type="ECO:0000313" key="2">
    <source>
        <dbReference type="EMBL" id="RZF45455.1"/>
    </source>
</evidence>
<organism evidence="2 3">
    <name type="scientific">Laodelphax striatellus</name>
    <name type="common">Small brown planthopper</name>
    <name type="synonym">Delphax striatella</name>
    <dbReference type="NCBI Taxonomy" id="195883"/>
    <lineage>
        <taxon>Eukaryota</taxon>
        <taxon>Metazoa</taxon>
        <taxon>Ecdysozoa</taxon>
        <taxon>Arthropoda</taxon>
        <taxon>Hexapoda</taxon>
        <taxon>Insecta</taxon>
        <taxon>Pterygota</taxon>
        <taxon>Neoptera</taxon>
        <taxon>Paraneoptera</taxon>
        <taxon>Hemiptera</taxon>
        <taxon>Auchenorrhyncha</taxon>
        <taxon>Fulgoroidea</taxon>
        <taxon>Delphacidae</taxon>
        <taxon>Criomorphinae</taxon>
        <taxon>Laodelphax</taxon>
    </lineage>
</organism>
<sequence>MFPYDLAQTNPNQLLVENFEYNALLGKALTELFPMDERQVINKWLTRFGEMCHSPEQMLYRSHYMWFLLLVMKRGKLTPPFNSPPPPGTLKPLHEVLPIEVYEDIMTTASTEGQHSWIDRIVDESKEDQSKKGLFPQNFFENQPIPREGSFCYGCVFSDFSTTPDMVA</sequence>
<protein>
    <recommendedName>
        <fullName evidence="1">DUF4485 domain-containing protein</fullName>
    </recommendedName>
</protein>
<dbReference type="InParanoid" id="A0A482XHF2"/>
<feature type="domain" description="DUF4485" evidence="1">
    <location>
        <begin position="17"/>
        <end position="95"/>
    </location>
</feature>
<accession>A0A482XHF2</accession>
<dbReference type="OrthoDB" id="6629291at2759"/>
<dbReference type="InterPro" id="IPR027831">
    <property type="entry name" value="DUF4485"/>
</dbReference>